<reference evidence="3" key="1">
    <citation type="submission" date="2017-09" db="EMBL/GenBank/DDBJ databases">
        <title>Depth-based differentiation of microbial function through sediment-hosted aquifers and enrichment of novel symbionts in the deep terrestrial subsurface.</title>
        <authorList>
            <person name="Probst A.J."/>
            <person name="Ladd B."/>
            <person name="Jarett J.K."/>
            <person name="Geller-Mcgrath D.E."/>
            <person name="Sieber C.M.K."/>
            <person name="Emerson J.B."/>
            <person name="Anantharaman K."/>
            <person name="Thomas B.C."/>
            <person name="Malmstrom R."/>
            <person name="Stieglmeier M."/>
            <person name="Klingl A."/>
            <person name="Woyke T."/>
            <person name="Ryan C.M."/>
            <person name="Banfield J.F."/>
        </authorList>
    </citation>
    <scope>NUCLEOTIDE SEQUENCE [LARGE SCALE GENOMIC DNA]</scope>
</reference>
<name>A0A2H0V9F3_9BACT</name>
<feature type="transmembrane region" description="Helical" evidence="1">
    <location>
        <begin position="139"/>
        <end position="161"/>
    </location>
</feature>
<dbReference type="AlphaFoldDB" id="A0A2H0V9F3"/>
<feature type="transmembrane region" description="Helical" evidence="1">
    <location>
        <begin position="34"/>
        <end position="57"/>
    </location>
</feature>
<protein>
    <recommendedName>
        <fullName evidence="4">Rod shape-determining protein MreD</fullName>
    </recommendedName>
</protein>
<keyword evidence="1" id="KW-0472">Membrane</keyword>
<feature type="transmembrane region" description="Helical" evidence="1">
    <location>
        <begin position="100"/>
        <end position="127"/>
    </location>
</feature>
<dbReference type="EMBL" id="PFAN01000059">
    <property type="protein sequence ID" value="PIR95009.1"/>
    <property type="molecule type" value="Genomic_DNA"/>
</dbReference>
<organism evidence="2 3">
    <name type="scientific">Candidatus Falkowbacteria bacterium CG10_big_fil_rev_8_21_14_0_10_37_6</name>
    <dbReference type="NCBI Taxonomy" id="1974563"/>
    <lineage>
        <taxon>Bacteria</taxon>
        <taxon>Candidatus Falkowiibacteriota</taxon>
    </lineage>
</organism>
<evidence type="ECO:0000256" key="1">
    <source>
        <dbReference type="SAM" id="Phobius"/>
    </source>
</evidence>
<feature type="transmembrane region" description="Helical" evidence="1">
    <location>
        <begin position="69"/>
        <end position="88"/>
    </location>
</feature>
<accession>A0A2H0V9F3</accession>
<keyword evidence="1" id="KW-0812">Transmembrane</keyword>
<dbReference type="Proteomes" id="UP000228614">
    <property type="component" value="Unassembled WGS sequence"/>
</dbReference>
<evidence type="ECO:0008006" key="4">
    <source>
        <dbReference type="Google" id="ProtNLM"/>
    </source>
</evidence>
<keyword evidence="1" id="KW-1133">Transmembrane helix</keyword>
<evidence type="ECO:0000313" key="3">
    <source>
        <dbReference type="Proteomes" id="UP000228614"/>
    </source>
</evidence>
<proteinExistence type="predicted"/>
<evidence type="ECO:0000313" key="2">
    <source>
        <dbReference type="EMBL" id="PIR95009.1"/>
    </source>
</evidence>
<comment type="caution">
    <text evidence="2">The sequence shown here is derived from an EMBL/GenBank/DDBJ whole genome shotgun (WGS) entry which is preliminary data.</text>
</comment>
<gene>
    <name evidence="2" type="ORF">COT95_01035</name>
</gene>
<sequence>MFKKFYIITTPVILFLLQNSFLPAAPSFFQHANIILVYCVLLLLISNVNFSLYNALLLGLLMDIYSPNLFGANIFSLLAAVFLSYIFFRQFFTDKSVYTFIFLISIATIFFNIFYSAIVFVANFITVEFDFAEFFAKRFFLGIFYSIVLNNILTALAFYVVSYFSTRLKPFLIKINR</sequence>